<evidence type="ECO:0000256" key="1">
    <source>
        <dbReference type="SAM" id="SignalP"/>
    </source>
</evidence>
<feature type="signal peptide" evidence="1">
    <location>
        <begin position="1"/>
        <end position="16"/>
    </location>
</feature>
<proteinExistence type="predicted"/>
<evidence type="ECO:0000313" key="2">
    <source>
        <dbReference type="EMBL" id="PTB41989.1"/>
    </source>
</evidence>
<accession>A0A2T3ZB02</accession>
<feature type="chain" id="PRO_5015538028" description="Secreted protein" evidence="1">
    <location>
        <begin position="17"/>
        <end position="106"/>
    </location>
</feature>
<organism evidence="2 3">
    <name type="scientific">Trichoderma asperellum (strain ATCC 204424 / CBS 433.97 / NBRC 101777)</name>
    <dbReference type="NCBI Taxonomy" id="1042311"/>
    <lineage>
        <taxon>Eukaryota</taxon>
        <taxon>Fungi</taxon>
        <taxon>Dikarya</taxon>
        <taxon>Ascomycota</taxon>
        <taxon>Pezizomycotina</taxon>
        <taxon>Sordariomycetes</taxon>
        <taxon>Hypocreomycetidae</taxon>
        <taxon>Hypocreales</taxon>
        <taxon>Hypocreaceae</taxon>
        <taxon>Trichoderma</taxon>
    </lineage>
</organism>
<name>A0A2T3ZB02_TRIA4</name>
<keyword evidence="3" id="KW-1185">Reference proteome</keyword>
<evidence type="ECO:0000313" key="3">
    <source>
        <dbReference type="Proteomes" id="UP000240493"/>
    </source>
</evidence>
<keyword evidence="1" id="KW-0732">Signal</keyword>
<reference evidence="2 3" key="1">
    <citation type="submission" date="2016-07" db="EMBL/GenBank/DDBJ databases">
        <title>Multiple horizontal gene transfer events from other fungi enriched the ability of initially mycotrophic Trichoderma (Ascomycota) to feed on dead plant biomass.</title>
        <authorList>
            <consortium name="DOE Joint Genome Institute"/>
            <person name="Aerts A."/>
            <person name="Atanasova L."/>
            <person name="Chenthamara K."/>
            <person name="Zhang J."/>
            <person name="Grujic M."/>
            <person name="Henrissat B."/>
            <person name="Kuo A."/>
            <person name="Salamov A."/>
            <person name="Lipzen A."/>
            <person name="Labutti K."/>
            <person name="Barry K."/>
            <person name="Miao Y."/>
            <person name="Rahimi M.J."/>
            <person name="Shen Q."/>
            <person name="Grigoriev I.V."/>
            <person name="Kubicek C.P."/>
            <person name="Druzhinina I.S."/>
        </authorList>
    </citation>
    <scope>NUCLEOTIDE SEQUENCE [LARGE SCALE GENOMIC DNA]</scope>
    <source>
        <strain evidence="2 3">CBS 433.97</strain>
    </source>
</reference>
<gene>
    <name evidence="2" type="ORF">M441DRAFT_380567</name>
</gene>
<dbReference type="EMBL" id="KZ679260">
    <property type="protein sequence ID" value="PTB41989.1"/>
    <property type="molecule type" value="Genomic_DNA"/>
</dbReference>
<evidence type="ECO:0008006" key="4">
    <source>
        <dbReference type="Google" id="ProtNLM"/>
    </source>
</evidence>
<dbReference type="Proteomes" id="UP000240493">
    <property type="component" value="Unassembled WGS sequence"/>
</dbReference>
<protein>
    <recommendedName>
        <fullName evidence="4">Secreted protein</fullName>
    </recommendedName>
</protein>
<dbReference type="AlphaFoldDB" id="A0A2T3ZB02"/>
<sequence>MTLPLLLVLACSGAFSWIHLGVHLLHQLSRFQAAVQGQRWSGCENAAAHSIFRGLTVAPNLTSPAWDPEKSADPSGVHAGSTAVLEHIHESPPIAAGAKRKEGKLC</sequence>